<dbReference type="EC" id="3.2.2.21" evidence="3"/>
<sequence>MNMQHEHLYQAMVSHDDRFDGHFYIGVSSTGVYCRPICRVRTPKRENCTFYTTPAQAETAGFRPCLKCRPELSPQTLDNTFQKDTIISSIIQLEDQGEIDFSISALAKKLNITERHLRRITLEQLGTTPSNFILTRRLLRAKKLLTETPLSIAHIALISGFGSLRSFNTHFKSRYRLTPSALRKPPSTQNRAADNSPEITIQLLLQYRPPYDWLQLIDFLQHRSIQGVEHIEGQSYIRTVSLSVKGESYNGWLQIQPHKNKDNTLTVELSESLAAIIPILLRKLEHQFDLHAEPSLISNQLNFLARNNPGIRLPGSFDGFEMSVRAILGQQITVKAAHTLAKRFAQAFGKPIKTPLTSLTTLFPSPQRVAGLSIDQIASLGIISKRAQTIISLAQSICKDEISLQPTAHPEQTIAALEKLAGIGPWTAHYIAMRALHWPDAFPHTDLGVMKALKEKRPKQTLLLAEKWRPWRAYAVMHLWESLKQEK</sequence>
<evidence type="ECO:0000256" key="8">
    <source>
        <dbReference type="ARBA" id="ARBA00023163"/>
    </source>
</evidence>
<keyword evidence="4" id="KW-0489">Methyltransferase</keyword>
<dbReference type="Pfam" id="PF06029">
    <property type="entry name" value="AlkA_N"/>
    <property type="match status" value="1"/>
</dbReference>
<dbReference type="Pfam" id="PF12833">
    <property type="entry name" value="HTH_18"/>
    <property type="match status" value="1"/>
</dbReference>
<keyword evidence="11" id="KW-0326">Glycosidase</keyword>
<dbReference type="PANTHER" id="PTHR43003">
    <property type="entry name" value="DNA-3-METHYLADENINE GLYCOSYLASE"/>
    <property type="match status" value="1"/>
</dbReference>
<organism evidence="11 12">
    <name type="scientific">Neptunomonas japonica JAMM 1380</name>
    <dbReference type="NCBI Taxonomy" id="1441457"/>
    <lineage>
        <taxon>Bacteria</taxon>
        <taxon>Pseudomonadati</taxon>
        <taxon>Pseudomonadota</taxon>
        <taxon>Gammaproteobacteria</taxon>
        <taxon>Oceanospirillales</taxon>
        <taxon>Oceanospirillaceae</taxon>
        <taxon>Neptunomonas</taxon>
    </lineage>
</organism>
<dbReference type="GO" id="GO:0008270">
    <property type="term" value="F:zinc ion binding"/>
    <property type="evidence" value="ECO:0007669"/>
    <property type="project" value="InterPro"/>
</dbReference>
<dbReference type="InterPro" id="IPR051912">
    <property type="entry name" value="Alkylbase_DNA_Glycosylase/TA"/>
</dbReference>
<accession>A0A7R6P6N1</accession>
<dbReference type="Proteomes" id="UP000595332">
    <property type="component" value="Chromosome"/>
</dbReference>
<dbReference type="InterPro" id="IPR035451">
    <property type="entry name" value="Ada-like_dom_sf"/>
</dbReference>
<protein>
    <recommendedName>
        <fullName evidence="3">DNA-3-methyladenine glycosylase II</fullName>
        <ecNumber evidence="3">3.2.2.21</ecNumber>
    </recommendedName>
</protein>
<evidence type="ECO:0000256" key="6">
    <source>
        <dbReference type="ARBA" id="ARBA00023015"/>
    </source>
</evidence>
<dbReference type="Gene3D" id="1.10.10.60">
    <property type="entry name" value="Homeodomain-like"/>
    <property type="match status" value="1"/>
</dbReference>
<dbReference type="PANTHER" id="PTHR43003:SF13">
    <property type="entry name" value="DNA-3-METHYLADENINE GLYCOSYLASE 2"/>
    <property type="match status" value="1"/>
</dbReference>
<dbReference type="Gene3D" id="1.10.1670.10">
    <property type="entry name" value="Helix-hairpin-Helix base-excision DNA repair enzymes (C-terminal)"/>
    <property type="match status" value="1"/>
</dbReference>
<dbReference type="GO" id="GO:0032131">
    <property type="term" value="F:alkylated DNA binding"/>
    <property type="evidence" value="ECO:0007669"/>
    <property type="project" value="TreeGrafter"/>
</dbReference>
<reference evidence="11 12" key="1">
    <citation type="journal article" date="2008" name="Int. J. Syst. Evol. Microbiol.">
        <title>Neptunomonas japonica sp. nov., an Osedax japonicus symbiont-like bacterium isolated from sediment adjacent to sperm whale carcasses off Kagoshima, Japan.</title>
        <authorList>
            <person name="Miyazaki M."/>
            <person name="Nogi Y."/>
            <person name="Fujiwara Y."/>
            <person name="Kawato M."/>
            <person name="Kubokawa K."/>
            <person name="Horikoshi K."/>
        </authorList>
    </citation>
    <scope>NUCLEOTIDE SEQUENCE [LARGE SCALE GENOMIC DNA]</scope>
    <source>
        <strain evidence="11 12">JAMM 1380</strain>
    </source>
</reference>
<evidence type="ECO:0000256" key="4">
    <source>
        <dbReference type="ARBA" id="ARBA00022603"/>
    </source>
</evidence>
<dbReference type="Pfam" id="PF00730">
    <property type="entry name" value="HhH-GPD"/>
    <property type="match status" value="1"/>
</dbReference>
<evidence type="ECO:0000313" key="11">
    <source>
        <dbReference type="EMBL" id="BBB28293.1"/>
    </source>
</evidence>
<keyword evidence="5" id="KW-0227">DNA damage</keyword>
<dbReference type="GO" id="GO:0003700">
    <property type="term" value="F:DNA-binding transcription factor activity"/>
    <property type="evidence" value="ECO:0007669"/>
    <property type="project" value="InterPro"/>
</dbReference>
<dbReference type="GO" id="GO:0005737">
    <property type="term" value="C:cytoplasm"/>
    <property type="evidence" value="ECO:0007669"/>
    <property type="project" value="TreeGrafter"/>
</dbReference>
<dbReference type="SUPFAM" id="SSF48150">
    <property type="entry name" value="DNA-glycosylase"/>
    <property type="match status" value="1"/>
</dbReference>
<dbReference type="Gene3D" id="1.10.340.30">
    <property type="entry name" value="Hypothetical protein, domain 2"/>
    <property type="match status" value="1"/>
</dbReference>
<evidence type="ECO:0000256" key="9">
    <source>
        <dbReference type="ARBA" id="ARBA00023204"/>
    </source>
</evidence>
<keyword evidence="11" id="KW-0378">Hydrolase</keyword>
<dbReference type="InterPro" id="IPR010316">
    <property type="entry name" value="AlkA_N"/>
</dbReference>
<dbReference type="GO" id="GO:0008725">
    <property type="term" value="F:DNA-3-methyladenine glycosylase activity"/>
    <property type="evidence" value="ECO:0007669"/>
    <property type="project" value="TreeGrafter"/>
</dbReference>
<feature type="domain" description="HTH araC/xylS-type" evidence="10">
    <location>
        <begin position="84"/>
        <end position="185"/>
    </location>
</feature>
<evidence type="ECO:0000313" key="12">
    <source>
        <dbReference type="Proteomes" id="UP000595332"/>
    </source>
</evidence>
<dbReference type="InterPro" id="IPR009057">
    <property type="entry name" value="Homeodomain-like_sf"/>
</dbReference>
<dbReference type="SMART" id="SM00342">
    <property type="entry name" value="HTH_ARAC"/>
    <property type="match status" value="1"/>
</dbReference>
<dbReference type="KEGG" id="njp:NEJAP_0335"/>
<dbReference type="GO" id="GO:0008168">
    <property type="term" value="F:methyltransferase activity"/>
    <property type="evidence" value="ECO:0007669"/>
    <property type="project" value="UniProtKB-KW"/>
</dbReference>
<keyword evidence="12" id="KW-1185">Reference proteome</keyword>
<dbReference type="SUPFAM" id="SSF46689">
    <property type="entry name" value="Homeodomain-like"/>
    <property type="match status" value="1"/>
</dbReference>
<dbReference type="SMART" id="SM00478">
    <property type="entry name" value="ENDO3c"/>
    <property type="match status" value="1"/>
</dbReference>
<dbReference type="SUPFAM" id="SSF55945">
    <property type="entry name" value="TATA-box binding protein-like"/>
    <property type="match status" value="1"/>
</dbReference>
<proteinExistence type="predicted"/>
<comment type="catalytic activity">
    <reaction evidence="1">
        <text>Hydrolysis of alkylated DNA, releasing 3-methyladenine, 3-methylguanine, 7-methylguanine and 7-methyladenine.</text>
        <dbReference type="EC" id="3.2.2.21"/>
    </reaction>
</comment>
<evidence type="ECO:0000256" key="2">
    <source>
        <dbReference type="ARBA" id="ARBA00001947"/>
    </source>
</evidence>
<gene>
    <name evidence="11" type="primary">ada-alkA</name>
    <name evidence="11" type="ORF">NEJAP_0335</name>
</gene>
<dbReference type="GO" id="GO:0032993">
    <property type="term" value="C:protein-DNA complex"/>
    <property type="evidence" value="ECO:0007669"/>
    <property type="project" value="TreeGrafter"/>
</dbReference>
<evidence type="ECO:0000256" key="7">
    <source>
        <dbReference type="ARBA" id="ARBA00023159"/>
    </source>
</evidence>
<dbReference type="SUPFAM" id="SSF57884">
    <property type="entry name" value="Ada DNA repair protein, N-terminal domain (N-Ada 10)"/>
    <property type="match status" value="1"/>
</dbReference>
<comment type="cofactor">
    <cofactor evidence="2">
        <name>Zn(2+)</name>
        <dbReference type="ChEBI" id="CHEBI:29105"/>
    </cofactor>
</comment>
<dbReference type="GO" id="GO:0043916">
    <property type="term" value="F:DNA-7-methylguanine glycosylase activity"/>
    <property type="evidence" value="ECO:0007669"/>
    <property type="project" value="TreeGrafter"/>
</dbReference>
<dbReference type="InterPro" id="IPR004026">
    <property type="entry name" value="Ada_DNA_repair_Zn-bd"/>
</dbReference>
<dbReference type="RefSeq" id="WP_201349012.1">
    <property type="nucleotide sequence ID" value="NZ_AP014546.1"/>
</dbReference>
<name>A0A7R6P6N1_9GAMM</name>
<evidence type="ECO:0000256" key="5">
    <source>
        <dbReference type="ARBA" id="ARBA00022763"/>
    </source>
</evidence>
<dbReference type="InterPro" id="IPR011257">
    <property type="entry name" value="DNA_glycosylase"/>
</dbReference>
<dbReference type="Gene3D" id="3.30.310.20">
    <property type="entry name" value="DNA-3-methyladenine glycosylase AlkA, N-terminal domain"/>
    <property type="match status" value="1"/>
</dbReference>
<evidence type="ECO:0000256" key="1">
    <source>
        <dbReference type="ARBA" id="ARBA00000086"/>
    </source>
</evidence>
<dbReference type="GO" id="GO:0006285">
    <property type="term" value="P:base-excision repair, AP site formation"/>
    <property type="evidence" value="ECO:0007669"/>
    <property type="project" value="TreeGrafter"/>
</dbReference>
<dbReference type="SMART" id="SM01009">
    <property type="entry name" value="AlkA_N"/>
    <property type="match status" value="1"/>
</dbReference>
<dbReference type="InterPro" id="IPR037046">
    <property type="entry name" value="AlkA_N_sf"/>
</dbReference>
<dbReference type="PROSITE" id="PS01124">
    <property type="entry name" value="HTH_ARAC_FAMILY_2"/>
    <property type="match status" value="1"/>
</dbReference>
<dbReference type="EMBL" id="AP014546">
    <property type="protein sequence ID" value="BBB28293.1"/>
    <property type="molecule type" value="Genomic_DNA"/>
</dbReference>
<dbReference type="InterPro" id="IPR003265">
    <property type="entry name" value="HhH-GPD_domain"/>
</dbReference>
<dbReference type="InterPro" id="IPR018060">
    <property type="entry name" value="HTH_AraC"/>
</dbReference>
<keyword evidence="4" id="KW-0808">Transferase</keyword>
<dbReference type="CDD" id="cd00056">
    <property type="entry name" value="ENDO3c"/>
    <property type="match status" value="1"/>
</dbReference>
<keyword evidence="6" id="KW-0805">Transcription regulation</keyword>
<keyword evidence="8" id="KW-0804">Transcription</keyword>
<keyword evidence="9" id="KW-0234">DNA repair</keyword>
<evidence type="ECO:0000259" key="10">
    <source>
        <dbReference type="PROSITE" id="PS01124"/>
    </source>
</evidence>
<dbReference type="GO" id="GO:0043565">
    <property type="term" value="F:sequence-specific DNA binding"/>
    <property type="evidence" value="ECO:0007669"/>
    <property type="project" value="InterPro"/>
</dbReference>
<dbReference type="GO" id="GO:0032259">
    <property type="term" value="P:methylation"/>
    <property type="evidence" value="ECO:0007669"/>
    <property type="project" value="UniProtKB-KW"/>
</dbReference>
<dbReference type="Pfam" id="PF02805">
    <property type="entry name" value="Ada_Zn_binding"/>
    <property type="match status" value="1"/>
</dbReference>
<dbReference type="AlphaFoldDB" id="A0A7R6P6N1"/>
<dbReference type="Gene3D" id="3.40.10.10">
    <property type="entry name" value="DNA Methylphosphotriester Repair Domain"/>
    <property type="match status" value="1"/>
</dbReference>
<dbReference type="GO" id="GO:0006307">
    <property type="term" value="P:DNA alkylation repair"/>
    <property type="evidence" value="ECO:0007669"/>
    <property type="project" value="TreeGrafter"/>
</dbReference>
<dbReference type="InterPro" id="IPR023170">
    <property type="entry name" value="HhH_base_excis_C"/>
</dbReference>
<evidence type="ECO:0000256" key="3">
    <source>
        <dbReference type="ARBA" id="ARBA00012000"/>
    </source>
</evidence>
<keyword evidence="7" id="KW-0010">Activator</keyword>